<dbReference type="AlphaFoldDB" id="A0A243S3V6"/>
<keyword evidence="3" id="KW-1185">Reference proteome</keyword>
<sequence>MGTSTTAPSSGRSWPASASAGVGPAAPERGPTRPTAVLGEVSRCRLDGEAYRRRNVVERCFNKLKLKHKAMATRYDKLAHHCQAMVALACLRPGCPDIADMT</sequence>
<name>A0A243S3V6_9ACTN</name>
<evidence type="ECO:0000313" key="3">
    <source>
        <dbReference type="Proteomes" id="UP000195105"/>
    </source>
</evidence>
<dbReference type="Proteomes" id="UP000195105">
    <property type="component" value="Unassembled WGS sequence"/>
</dbReference>
<evidence type="ECO:0000313" key="2">
    <source>
        <dbReference type="EMBL" id="OUD02248.1"/>
    </source>
</evidence>
<accession>A0A243S3V6</accession>
<reference evidence="2 3" key="1">
    <citation type="submission" date="2017-05" db="EMBL/GenBank/DDBJ databases">
        <title>Biotechnological potential of actinobacteria isolated from South African environments.</title>
        <authorList>
            <person name="Le Roes-Hill M."/>
            <person name="Prins A."/>
            <person name="Durrell K.A."/>
        </authorList>
    </citation>
    <scope>NUCLEOTIDE SEQUENCE [LARGE SCALE GENOMIC DNA]</scope>
    <source>
        <strain evidence="2 3">HMC13</strain>
    </source>
</reference>
<protein>
    <submittedName>
        <fullName evidence="2">Uncharacterized protein</fullName>
    </submittedName>
</protein>
<gene>
    <name evidence="2" type="ORF">CA983_15790</name>
</gene>
<dbReference type="EMBL" id="NGFN01000084">
    <property type="protein sequence ID" value="OUD02248.1"/>
    <property type="molecule type" value="Genomic_DNA"/>
</dbReference>
<comment type="caution">
    <text evidence="2">The sequence shown here is derived from an EMBL/GenBank/DDBJ whole genome shotgun (WGS) entry which is preliminary data.</text>
</comment>
<evidence type="ECO:0000256" key="1">
    <source>
        <dbReference type="SAM" id="MobiDB-lite"/>
    </source>
</evidence>
<feature type="compositionally biased region" description="Low complexity" evidence="1">
    <location>
        <begin position="15"/>
        <end position="27"/>
    </location>
</feature>
<organism evidence="2 3">
    <name type="scientific">Streptomyces swartbergensis</name>
    <dbReference type="NCBI Taxonomy" id="487165"/>
    <lineage>
        <taxon>Bacteria</taxon>
        <taxon>Bacillati</taxon>
        <taxon>Actinomycetota</taxon>
        <taxon>Actinomycetes</taxon>
        <taxon>Kitasatosporales</taxon>
        <taxon>Streptomycetaceae</taxon>
        <taxon>Streptomyces</taxon>
    </lineage>
</organism>
<feature type="region of interest" description="Disordered" evidence="1">
    <location>
        <begin position="1"/>
        <end position="36"/>
    </location>
</feature>
<feature type="compositionally biased region" description="Polar residues" evidence="1">
    <location>
        <begin position="1"/>
        <end position="12"/>
    </location>
</feature>
<proteinExistence type="predicted"/>